<dbReference type="EMBL" id="LLXZ01000169">
    <property type="protein sequence ID" value="KRR00612.1"/>
    <property type="molecule type" value="Genomic_DNA"/>
</dbReference>
<dbReference type="Proteomes" id="UP000050863">
    <property type="component" value="Unassembled WGS sequence"/>
</dbReference>
<evidence type="ECO:0000313" key="2">
    <source>
        <dbReference type="Proteomes" id="UP000050863"/>
    </source>
</evidence>
<keyword evidence="2" id="KW-1185">Reference proteome</keyword>
<gene>
    <name evidence="1" type="ORF">CQ12_35925</name>
</gene>
<dbReference type="AlphaFoldDB" id="A0A0R3KYX4"/>
<organism evidence="1 2">
    <name type="scientific">Bradyrhizobium jicamae</name>
    <dbReference type="NCBI Taxonomy" id="280332"/>
    <lineage>
        <taxon>Bacteria</taxon>
        <taxon>Pseudomonadati</taxon>
        <taxon>Pseudomonadota</taxon>
        <taxon>Alphaproteobacteria</taxon>
        <taxon>Hyphomicrobiales</taxon>
        <taxon>Nitrobacteraceae</taxon>
        <taxon>Bradyrhizobium</taxon>
    </lineage>
</organism>
<dbReference type="STRING" id="280332.CQ12_35925"/>
<protein>
    <submittedName>
        <fullName evidence="1">Uncharacterized protein</fullName>
    </submittedName>
</protein>
<reference evidence="1 2" key="1">
    <citation type="submission" date="2014-03" db="EMBL/GenBank/DDBJ databases">
        <title>Bradyrhizobium valentinum sp. nov., isolated from effective nodules of Lupinus mariae-josephae, a lupine endemic of basic-lime soils in Eastern Spain.</title>
        <authorList>
            <person name="Duran D."/>
            <person name="Rey L."/>
            <person name="Navarro A."/>
            <person name="Busquets A."/>
            <person name="Imperial J."/>
            <person name="Ruiz-Argueso T."/>
        </authorList>
    </citation>
    <scope>NUCLEOTIDE SEQUENCE [LARGE SCALE GENOMIC DNA]</scope>
    <source>
        <strain evidence="1 2">PAC68</strain>
    </source>
</reference>
<sequence>MLAFGFDALRAGEYASRVHFALKANADATSVAIVLARHEGKRVVVGCETTASSSPARREQIEFNIAAIRKFLNRRIERHCEAQTESQ</sequence>
<name>A0A0R3KYX4_9BRAD</name>
<accession>A0A0R3KYX4</accession>
<evidence type="ECO:0000313" key="1">
    <source>
        <dbReference type="EMBL" id="KRR00612.1"/>
    </source>
</evidence>
<proteinExistence type="predicted"/>
<comment type="caution">
    <text evidence="1">The sequence shown here is derived from an EMBL/GenBank/DDBJ whole genome shotgun (WGS) entry which is preliminary data.</text>
</comment>